<keyword evidence="1" id="KW-1133">Transmembrane helix</keyword>
<feature type="domain" description="DUF7802" evidence="2">
    <location>
        <begin position="1"/>
        <end position="399"/>
    </location>
</feature>
<feature type="transmembrane region" description="Helical" evidence="1">
    <location>
        <begin position="380"/>
        <end position="399"/>
    </location>
</feature>
<accession>A0A183BHY6</accession>
<keyword evidence="1" id="KW-0812">Transmembrane</keyword>
<dbReference type="WBParaSite" id="GPLIN_000021500">
    <property type="protein sequence ID" value="GPLIN_000021500"/>
    <property type="gene ID" value="GPLIN_000021500"/>
</dbReference>
<feature type="transmembrane region" description="Helical" evidence="1">
    <location>
        <begin position="227"/>
        <end position="251"/>
    </location>
</feature>
<feature type="transmembrane region" description="Helical" evidence="1">
    <location>
        <begin position="186"/>
        <end position="206"/>
    </location>
</feature>
<feature type="transmembrane region" description="Helical" evidence="1">
    <location>
        <begin position="53"/>
        <end position="71"/>
    </location>
</feature>
<feature type="transmembrane region" description="Helical" evidence="1">
    <location>
        <begin position="145"/>
        <end position="166"/>
    </location>
</feature>
<evidence type="ECO:0000313" key="3">
    <source>
        <dbReference type="Proteomes" id="UP000050741"/>
    </source>
</evidence>
<proteinExistence type="predicted"/>
<organism evidence="3 4">
    <name type="scientific">Globodera pallida</name>
    <name type="common">Potato cyst nematode worm</name>
    <name type="synonym">Heterodera pallida</name>
    <dbReference type="NCBI Taxonomy" id="36090"/>
    <lineage>
        <taxon>Eukaryota</taxon>
        <taxon>Metazoa</taxon>
        <taxon>Ecdysozoa</taxon>
        <taxon>Nematoda</taxon>
        <taxon>Chromadorea</taxon>
        <taxon>Rhabditida</taxon>
        <taxon>Tylenchina</taxon>
        <taxon>Tylenchomorpha</taxon>
        <taxon>Tylenchoidea</taxon>
        <taxon>Heteroderidae</taxon>
        <taxon>Heteroderinae</taxon>
        <taxon>Globodera</taxon>
    </lineage>
</organism>
<protein>
    <submittedName>
        <fullName evidence="4">EOG090X06SF</fullName>
    </submittedName>
</protein>
<feature type="transmembrane region" description="Helical" evidence="1">
    <location>
        <begin position="118"/>
        <end position="138"/>
    </location>
</feature>
<feature type="transmembrane region" description="Helical" evidence="1">
    <location>
        <begin position="297"/>
        <end position="315"/>
    </location>
</feature>
<dbReference type="PANTHER" id="PTHR35982:SF1">
    <property type="entry name" value="SPIROCYCLASE, AVEC FAMILY"/>
    <property type="match status" value="1"/>
</dbReference>
<evidence type="ECO:0000259" key="2">
    <source>
        <dbReference type="Pfam" id="PF25085"/>
    </source>
</evidence>
<feature type="transmembrane region" description="Helical" evidence="1">
    <location>
        <begin position="257"/>
        <end position="277"/>
    </location>
</feature>
<dbReference type="PANTHER" id="PTHR35982">
    <property type="entry name" value="AGAP005361-PA"/>
    <property type="match status" value="1"/>
</dbReference>
<evidence type="ECO:0000313" key="4">
    <source>
        <dbReference type="WBParaSite" id="GPLIN_000021500"/>
    </source>
</evidence>
<reference evidence="4" key="2">
    <citation type="submission" date="2016-06" db="UniProtKB">
        <authorList>
            <consortium name="WormBaseParasite"/>
        </authorList>
    </citation>
    <scope>IDENTIFICATION</scope>
</reference>
<keyword evidence="1" id="KW-0472">Membrane</keyword>
<name>A0A183BHY6_GLOPA</name>
<dbReference type="Proteomes" id="UP000050741">
    <property type="component" value="Unassembled WGS sequence"/>
</dbReference>
<keyword evidence="3" id="KW-1185">Reference proteome</keyword>
<dbReference type="InterPro" id="IPR056704">
    <property type="entry name" value="DUF7802"/>
</dbReference>
<dbReference type="Pfam" id="PF25085">
    <property type="entry name" value="DUF7802"/>
    <property type="match status" value="1"/>
</dbReference>
<evidence type="ECO:0000256" key="1">
    <source>
        <dbReference type="SAM" id="Phobius"/>
    </source>
</evidence>
<dbReference type="AlphaFoldDB" id="A0A183BHY6"/>
<sequence>MDYLLDRYIYSFLPFTITDEWKQSINFLGISIVRIADWFCKTQDIWEFYSSHTNFLCAEILYPLLAFVVFIHGRYVYTWLGIYICQFVFGIALALDFSPTLNICWNAQGLLTFFGSRIPLSTVFGANQVFLYIAYVFVQRMYLPLWAQATATGLCLILLKLPYLIIGTKYLWWTWKSGGNVDPVYRIPWIVLFFDAFFAQSFVYILQIARSVMLYETYDWKKFFREFCCAFSAGVLSFWLSLAVLSALSAVSQLCQISIGITVCLLFSLFAIAVYIVDRRNPTLDAHSGNAYWFDELSLAACVHFIFIIILSLVVSPSNIVSVGLHQPLGTFETKDRHLNGSHSSYFDFHCLPGGKMENYEYGLEWYAVCGTPFHNRTEYSIVLSAYCLLASIILYQAAAASGKTPHVYQLVYGSTLGGKKTK</sequence>
<feature type="transmembrane region" description="Helical" evidence="1">
    <location>
        <begin position="78"/>
        <end position="98"/>
    </location>
</feature>
<reference evidence="3" key="1">
    <citation type="submission" date="2014-05" db="EMBL/GenBank/DDBJ databases">
        <title>The genome and life-stage specific transcriptomes of Globodera pallida elucidate key aspects of plant parasitism by a cyst nematode.</title>
        <authorList>
            <person name="Cotton J.A."/>
            <person name="Lilley C.J."/>
            <person name="Jones L.M."/>
            <person name="Kikuchi T."/>
            <person name="Reid A.J."/>
            <person name="Thorpe P."/>
            <person name="Tsai I.J."/>
            <person name="Beasley H."/>
            <person name="Blok V."/>
            <person name="Cock P.J.A."/>
            <person name="Van den Akker S.E."/>
            <person name="Holroyd N."/>
            <person name="Hunt M."/>
            <person name="Mantelin S."/>
            <person name="Naghra H."/>
            <person name="Pain A."/>
            <person name="Palomares-Rius J.E."/>
            <person name="Zarowiecki M."/>
            <person name="Berriman M."/>
            <person name="Jones J.T."/>
            <person name="Urwin P.E."/>
        </authorList>
    </citation>
    <scope>NUCLEOTIDE SEQUENCE [LARGE SCALE GENOMIC DNA]</scope>
    <source>
        <strain evidence="3">Lindley</strain>
    </source>
</reference>